<dbReference type="Proteomes" id="UP000215902">
    <property type="component" value="Unassembled WGS sequence"/>
</dbReference>
<sequence length="579" mass="63426">MSGKKSRLAPLNFQLLELQNSLNDVAIDSPDVQQVDCEAVSNQAATLQLPPEVWHRIFSHVLFSCCHQLPRPQPQELQRLRLVSTDWCHLIDFTIASQSELWWPSVAKATLPRPQCLHQIDCREAAPESTLEPSSSLARLMLRSHRLAQRCHPVAMATTSYVHDLVAIPGVNRPITGLELFGRYQVVLAACLADYRGRLFAGAASDPCAADSPVELFDVAAFSPGCRTKLATGTRAIRLPAEGRQFLVAVLEASLTESRLDLIRVRLNNFQAKMELSRSLGYVARAWDLVDWQRLVACSAERLYCYRLVYRDGGDNADWPGTAVVDLEVAWHTLIEGVSLPSTCQIDSDALQWHLVTSGSSQLIVLITQDLQNRVWRLPTHRQLTAPARLTPRFGAALAETRARWPKIRLLSGCLASPFCLLLVTDWRRPAVLAIDLSTDTNGDISCRELPVSHLSPGEFCTAVAAYDGNCGCCSLVAMGFSTSRIRVYSVRQATYTAGSKSPPTSVSDIGAALLLGNESVIVTLTVTDSAQPISLLRIELTPDDVDESASTAHGTLSIAACTAGSPYCHLYRIRMAAS</sequence>
<keyword evidence="2" id="KW-1185">Reference proteome</keyword>
<name>A0A267E4M5_9PLAT</name>
<reference evidence="1 2" key="1">
    <citation type="submission" date="2017-06" db="EMBL/GenBank/DDBJ databases">
        <title>A platform for efficient transgenesis in Macrostomum lignano, a flatworm model organism for stem cell research.</title>
        <authorList>
            <person name="Berezikov E."/>
        </authorList>
    </citation>
    <scope>NUCLEOTIDE SEQUENCE [LARGE SCALE GENOMIC DNA]</scope>
    <source>
        <strain evidence="1">DV1</strain>
        <tissue evidence="1">Whole organism</tissue>
    </source>
</reference>
<evidence type="ECO:0000313" key="2">
    <source>
        <dbReference type="Proteomes" id="UP000215902"/>
    </source>
</evidence>
<organism evidence="1 2">
    <name type="scientific">Macrostomum lignano</name>
    <dbReference type="NCBI Taxonomy" id="282301"/>
    <lineage>
        <taxon>Eukaryota</taxon>
        <taxon>Metazoa</taxon>
        <taxon>Spiralia</taxon>
        <taxon>Lophotrochozoa</taxon>
        <taxon>Platyhelminthes</taxon>
        <taxon>Rhabditophora</taxon>
        <taxon>Macrostomorpha</taxon>
        <taxon>Macrostomida</taxon>
        <taxon>Macrostomidae</taxon>
        <taxon>Macrostomum</taxon>
    </lineage>
</organism>
<proteinExistence type="predicted"/>
<dbReference type="AlphaFoldDB" id="A0A267E4M5"/>
<gene>
    <name evidence="1" type="ORF">BOX15_Mlig003192g1</name>
</gene>
<comment type="caution">
    <text evidence="1">The sequence shown here is derived from an EMBL/GenBank/DDBJ whole genome shotgun (WGS) entry which is preliminary data.</text>
</comment>
<protein>
    <submittedName>
        <fullName evidence="1">Uncharacterized protein</fullName>
    </submittedName>
</protein>
<accession>A0A267E4M5</accession>
<dbReference type="EMBL" id="NIVC01002699">
    <property type="protein sequence ID" value="PAA55847.1"/>
    <property type="molecule type" value="Genomic_DNA"/>
</dbReference>
<evidence type="ECO:0000313" key="1">
    <source>
        <dbReference type="EMBL" id="PAA55847.1"/>
    </source>
</evidence>